<sequence>MGKLTFLSHVCDTSGEFCPPSAKVYKFQQSYPDDLYSNVAQIATKTHISHPRRLSHSSPCPRIQCNNLQFPTMTVS</sequence>
<dbReference type="Proteomes" id="UP000481153">
    <property type="component" value="Unassembled WGS sequence"/>
</dbReference>
<comment type="caution">
    <text evidence="1">The sequence shown here is derived from an EMBL/GenBank/DDBJ whole genome shotgun (WGS) entry which is preliminary data.</text>
</comment>
<keyword evidence="2" id="KW-1185">Reference proteome</keyword>
<name>A0A6G0XEU4_9STRA</name>
<evidence type="ECO:0000313" key="2">
    <source>
        <dbReference type="Proteomes" id="UP000481153"/>
    </source>
</evidence>
<reference evidence="1 2" key="1">
    <citation type="submission" date="2019-07" db="EMBL/GenBank/DDBJ databases">
        <title>Genomics analysis of Aphanomyces spp. identifies a new class of oomycete effector associated with host adaptation.</title>
        <authorList>
            <person name="Gaulin E."/>
        </authorList>
    </citation>
    <scope>NUCLEOTIDE SEQUENCE [LARGE SCALE GENOMIC DNA]</scope>
    <source>
        <strain evidence="1 2">ATCC 201684</strain>
    </source>
</reference>
<dbReference type="EMBL" id="VJMJ01000073">
    <property type="protein sequence ID" value="KAF0738542.1"/>
    <property type="molecule type" value="Genomic_DNA"/>
</dbReference>
<protein>
    <submittedName>
        <fullName evidence="1">Uncharacterized protein</fullName>
    </submittedName>
</protein>
<organism evidence="1 2">
    <name type="scientific">Aphanomyces euteiches</name>
    <dbReference type="NCBI Taxonomy" id="100861"/>
    <lineage>
        <taxon>Eukaryota</taxon>
        <taxon>Sar</taxon>
        <taxon>Stramenopiles</taxon>
        <taxon>Oomycota</taxon>
        <taxon>Saprolegniomycetes</taxon>
        <taxon>Saprolegniales</taxon>
        <taxon>Verrucalvaceae</taxon>
        <taxon>Aphanomyces</taxon>
    </lineage>
</organism>
<gene>
    <name evidence="1" type="ORF">Ae201684_005654</name>
</gene>
<evidence type="ECO:0000313" key="1">
    <source>
        <dbReference type="EMBL" id="KAF0738542.1"/>
    </source>
</evidence>
<proteinExistence type="predicted"/>
<dbReference type="AlphaFoldDB" id="A0A6G0XEU4"/>
<accession>A0A6G0XEU4</accession>